<dbReference type="PROSITE" id="PS50931">
    <property type="entry name" value="HTH_LYSR"/>
    <property type="match status" value="1"/>
</dbReference>
<keyword evidence="4" id="KW-0804">Transcription</keyword>
<dbReference type="PANTHER" id="PTHR30346">
    <property type="entry name" value="TRANSCRIPTIONAL DUAL REGULATOR HCAR-RELATED"/>
    <property type="match status" value="1"/>
</dbReference>
<comment type="similarity">
    <text evidence="1">Belongs to the LysR transcriptional regulatory family.</text>
</comment>
<name>A0A484ZD41_9GAMM</name>
<organism evidence="6 7">
    <name type="scientific">Budvicia aquatica</name>
    <dbReference type="NCBI Taxonomy" id="82979"/>
    <lineage>
        <taxon>Bacteria</taxon>
        <taxon>Pseudomonadati</taxon>
        <taxon>Pseudomonadota</taxon>
        <taxon>Gammaproteobacteria</taxon>
        <taxon>Enterobacterales</taxon>
        <taxon>Budviciaceae</taxon>
        <taxon>Budvicia</taxon>
    </lineage>
</organism>
<evidence type="ECO:0000256" key="4">
    <source>
        <dbReference type="ARBA" id="ARBA00023163"/>
    </source>
</evidence>
<dbReference type="GO" id="GO:0003700">
    <property type="term" value="F:DNA-binding transcription factor activity"/>
    <property type="evidence" value="ECO:0007669"/>
    <property type="project" value="InterPro"/>
</dbReference>
<evidence type="ECO:0000313" key="7">
    <source>
        <dbReference type="Proteomes" id="UP000373449"/>
    </source>
</evidence>
<dbReference type="AlphaFoldDB" id="A0A484ZD41"/>
<reference evidence="6 7" key="1">
    <citation type="submission" date="2019-03" db="EMBL/GenBank/DDBJ databases">
        <authorList>
            <consortium name="Pathogen Informatics"/>
        </authorList>
    </citation>
    <scope>NUCLEOTIDE SEQUENCE [LARGE SCALE GENOMIC DNA]</scope>
    <source>
        <strain evidence="6 7">NCTC12282</strain>
    </source>
</reference>
<sequence>MDLRDLKLFLHLAESQHFGKTAKATYVSPSTLSRQIQRMEDELGQMLFLRDNRTVQLTDAGQQLKSSLKKRYYIISNCVTHWLRKGSRLTVSYVFSVLLPLHIAICRQFSISSGFTS</sequence>
<proteinExistence type="inferred from homology"/>
<dbReference type="Pfam" id="PF00126">
    <property type="entry name" value="HTH_1"/>
    <property type="match status" value="1"/>
</dbReference>
<accession>A0A484ZD41</accession>
<evidence type="ECO:0000259" key="5">
    <source>
        <dbReference type="PROSITE" id="PS50931"/>
    </source>
</evidence>
<gene>
    <name evidence="6" type="primary">oxyR_1</name>
    <name evidence="6" type="ORF">NCTC12282_01213</name>
</gene>
<evidence type="ECO:0000256" key="3">
    <source>
        <dbReference type="ARBA" id="ARBA00023125"/>
    </source>
</evidence>
<dbReference type="PANTHER" id="PTHR30346:SF0">
    <property type="entry name" value="HCA OPERON TRANSCRIPTIONAL ACTIVATOR HCAR"/>
    <property type="match status" value="1"/>
</dbReference>
<dbReference type="EMBL" id="CAADJA010000002">
    <property type="protein sequence ID" value="VFS46310.1"/>
    <property type="molecule type" value="Genomic_DNA"/>
</dbReference>
<dbReference type="InterPro" id="IPR036390">
    <property type="entry name" value="WH_DNA-bd_sf"/>
</dbReference>
<dbReference type="Gene3D" id="1.10.10.10">
    <property type="entry name" value="Winged helix-like DNA-binding domain superfamily/Winged helix DNA-binding domain"/>
    <property type="match status" value="1"/>
</dbReference>
<dbReference type="Proteomes" id="UP000373449">
    <property type="component" value="Unassembled WGS sequence"/>
</dbReference>
<dbReference type="InterPro" id="IPR036388">
    <property type="entry name" value="WH-like_DNA-bd_sf"/>
</dbReference>
<dbReference type="SUPFAM" id="SSF46785">
    <property type="entry name" value="Winged helix' DNA-binding domain"/>
    <property type="match status" value="1"/>
</dbReference>
<evidence type="ECO:0000256" key="1">
    <source>
        <dbReference type="ARBA" id="ARBA00009437"/>
    </source>
</evidence>
<evidence type="ECO:0000313" key="6">
    <source>
        <dbReference type="EMBL" id="VFS46310.1"/>
    </source>
</evidence>
<keyword evidence="3" id="KW-0238">DNA-binding</keyword>
<feature type="domain" description="HTH lysR-type" evidence="5">
    <location>
        <begin position="1"/>
        <end position="58"/>
    </location>
</feature>
<dbReference type="GO" id="GO:0003677">
    <property type="term" value="F:DNA binding"/>
    <property type="evidence" value="ECO:0007669"/>
    <property type="project" value="UniProtKB-KW"/>
</dbReference>
<dbReference type="GO" id="GO:0032993">
    <property type="term" value="C:protein-DNA complex"/>
    <property type="evidence" value="ECO:0007669"/>
    <property type="project" value="TreeGrafter"/>
</dbReference>
<protein>
    <submittedName>
        <fullName evidence="6">Morphology and auto-aggregation control protein</fullName>
    </submittedName>
</protein>
<dbReference type="FunFam" id="1.10.10.10:FF:000001">
    <property type="entry name" value="LysR family transcriptional regulator"/>
    <property type="match status" value="1"/>
</dbReference>
<evidence type="ECO:0000256" key="2">
    <source>
        <dbReference type="ARBA" id="ARBA00023015"/>
    </source>
</evidence>
<dbReference type="InterPro" id="IPR000847">
    <property type="entry name" value="LysR_HTH_N"/>
</dbReference>
<keyword evidence="2" id="KW-0805">Transcription regulation</keyword>